<reference evidence="5 6" key="1">
    <citation type="submission" date="2014-04" db="EMBL/GenBank/DDBJ databases">
        <authorList>
            <consortium name="DOE Joint Genome Institute"/>
            <person name="Kuo A."/>
            <person name="Ruytinx J."/>
            <person name="Rineau F."/>
            <person name="Colpaert J."/>
            <person name="Kohler A."/>
            <person name="Nagy L.G."/>
            <person name="Floudas D."/>
            <person name="Copeland A."/>
            <person name="Barry K.W."/>
            <person name="Cichocki N."/>
            <person name="Veneault-Fourrey C."/>
            <person name="LaButti K."/>
            <person name="Lindquist E.A."/>
            <person name="Lipzen A."/>
            <person name="Lundell T."/>
            <person name="Morin E."/>
            <person name="Murat C."/>
            <person name="Sun H."/>
            <person name="Tunlid A."/>
            <person name="Henrissat B."/>
            <person name="Grigoriev I.V."/>
            <person name="Hibbett D.S."/>
            <person name="Martin F."/>
            <person name="Nordberg H.P."/>
            <person name="Cantor M.N."/>
            <person name="Hua S.X."/>
        </authorList>
    </citation>
    <scope>NUCLEOTIDE SEQUENCE [LARGE SCALE GENOMIC DNA]</scope>
    <source>
        <strain evidence="5 6">UH-Slu-Lm8-n1</strain>
    </source>
</reference>
<feature type="domain" description="CCHC-type" evidence="4">
    <location>
        <begin position="333"/>
        <end position="347"/>
    </location>
</feature>
<proteinExistence type="predicted"/>
<organism evidence="5 6">
    <name type="scientific">Suillus luteus UH-Slu-Lm8-n1</name>
    <dbReference type="NCBI Taxonomy" id="930992"/>
    <lineage>
        <taxon>Eukaryota</taxon>
        <taxon>Fungi</taxon>
        <taxon>Dikarya</taxon>
        <taxon>Basidiomycota</taxon>
        <taxon>Agaricomycotina</taxon>
        <taxon>Agaricomycetes</taxon>
        <taxon>Agaricomycetidae</taxon>
        <taxon>Boletales</taxon>
        <taxon>Suillineae</taxon>
        <taxon>Suillaceae</taxon>
        <taxon>Suillus</taxon>
    </lineage>
</organism>
<evidence type="ECO:0000313" key="6">
    <source>
        <dbReference type="Proteomes" id="UP000054485"/>
    </source>
</evidence>
<evidence type="ECO:0000259" key="4">
    <source>
        <dbReference type="PROSITE" id="PS50158"/>
    </source>
</evidence>
<dbReference type="GO" id="GO:0003676">
    <property type="term" value="F:nucleic acid binding"/>
    <property type="evidence" value="ECO:0007669"/>
    <property type="project" value="InterPro"/>
</dbReference>
<dbReference type="PROSITE" id="PS50158">
    <property type="entry name" value="ZF_CCHC"/>
    <property type="match status" value="1"/>
</dbReference>
<keyword evidence="2" id="KW-0863">Zinc-finger</keyword>
<dbReference type="AlphaFoldDB" id="A0A0C9ZN93"/>
<keyword evidence="2" id="KW-0862">Zinc</keyword>
<reference evidence="6" key="2">
    <citation type="submission" date="2015-01" db="EMBL/GenBank/DDBJ databases">
        <title>Evolutionary Origins and Diversification of the Mycorrhizal Mutualists.</title>
        <authorList>
            <consortium name="DOE Joint Genome Institute"/>
            <consortium name="Mycorrhizal Genomics Consortium"/>
            <person name="Kohler A."/>
            <person name="Kuo A."/>
            <person name="Nagy L.G."/>
            <person name="Floudas D."/>
            <person name="Copeland A."/>
            <person name="Barry K.W."/>
            <person name="Cichocki N."/>
            <person name="Veneault-Fourrey C."/>
            <person name="LaButti K."/>
            <person name="Lindquist E.A."/>
            <person name="Lipzen A."/>
            <person name="Lundell T."/>
            <person name="Morin E."/>
            <person name="Murat C."/>
            <person name="Riley R."/>
            <person name="Ohm R."/>
            <person name="Sun H."/>
            <person name="Tunlid A."/>
            <person name="Henrissat B."/>
            <person name="Grigoriev I.V."/>
            <person name="Hibbett D.S."/>
            <person name="Martin F."/>
        </authorList>
    </citation>
    <scope>NUCLEOTIDE SEQUENCE [LARGE SCALE GENOMIC DNA]</scope>
    <source>
        <strain evidence="6">UH-Slu-Lm8-n1</strain>
    </source>
</reference>
<keyword evidence="1" id="KW-0507">mRNA processing</keyword>
<dbReference type="OrthoDB" id="3260975at2759"/>
<sequence>MNNNTTPGWFHGKADENAQNFLKEVDRYIILNDLKTEAAKVVVFSTLLSAGSVADLWWTKLDNAKKTAWSDVQAEFNARWPVITIVEKTGLDYQREILALRIDEEDLGTQVTVAGVLTWAHMQFRAKLQQLVAEAGSNETAGLVYQVRENMPTVIKELTTPGLADWTKFLDEIKNIDTNKLREKADVVRRKRETEKAQNARLTRLEGLQMDAIEILRLQLQCSNLRNTPPGTTLSNPTPPPTTNTASRIRYVPRTPAARPPARQRQPLSPEERDLLHSRINNIPHQPDTAAGIAVYQEQLKQWFTKHGQDGRVNENMQFPLRPGSAMICSGECFKCGSHGHIAGACPAPEASQLLIQEKIWRSIAVRELGNYNRGHATQIDLLLEDEFIQQWEQGKGQGSSV</sequence>
<evidence type="ECO:0000256" key="1">
    <source>
        <dbReference type="ARBA" id="ARBA00022664"/>
    </source>
</evidence>
<dbReference type="SUPFAM" id="SSF57756">
    <property type="entry name" value="Retrovirus zinc finger-like domains"/>
    <property type="match status" value="1"/>
</dbReference>
<accession>A0A0C9ZN93</accession>
<feature type="region of interest" description="Disordered" evidence="3">
    <location>
        <begin position="227"/>
        <end position="249"/>
    </location>
</feature>
<dbReference type="GO" id="GO:0008270">
    <property type="term" value="F:zinc ion binding"/>
    <property type="evidence" value="ECO:0007669"/>
    <property type="project" value="UniProtKB-KW"/>
</dbReference>
<evidence type="ECO:0000256" key="2">
    <source>
        <dbReference type="PROSITE-ProRule" id="PRU00047"/>
    </source>
</evidence>
<dbReference type="EMBL" id="KN835359">
    <property type="protein sequence ID" value="KIK39080.1"/>
    <property type="molecule type" value="Genomic_DNA"/>
</dbReference>
<dbReference type="Proteomes" id="UP000054485">
    <property type="component" value="Unassembled WGS sequence"/>
</dbReference>
<protein>
    <recommendedName>
        <fullName evidence="4">CCHC-type domain-containing protein</fullName>
    </recommendedName>
</protein>
<evidence type="ECO:0000313" key="5">
    <source>
        <dbReference type="EMBL" id="KIK39080.1"/>
    </source>
</evidence>
<dbReference type="InterPro" id="IPR036875">
    <property type="entry name" value="Znf_CCHC_sf"/>
</dbReference>
<dbReference type="STRING" id="930992.A0A0C9ZN93"/>
<name>A0A0C9ZN93_9AGAM</name>
<keyword evidence="2" id="KW-0479">Metal-binding</keyword>
<evidence type="ECO:0000256" key="3">
    <source>
        <dbReference type="SAM" id="MobiDB-lite"/>
    </source>
</evidence>
<dbReference type="InterPro" id="IPR001878">
    <property type="entry name" value="Znf_CCHC"/>
</dbReference>
<dbReference type="GO" id="GO:0006397">
    <property type="term" value="P:mRNA processing"/>
    <property type="evidence" value="ECO:0007669"/>
    <property type="project" value="UniProtKB-KW"/>
</dbReference>
<feature type="compositionally biased region" description="Low complexity" evidence="3">
    <location>
        <begin position="227"/>
        <end position="236"/>
    </location>
</feature>
<gene>
    <name evidence="5" type="ORF">CY34DRAFT_89856</name>
</gene>
<dbReference type="HOGENOM" id="CLU_037286_0_0_1"/>
<keyword evidence="6" id="KW-1185">Reference proteome</keyword>
<dbReference type="InParanoid" id="A0A0C9ZN93"/>